<evidence type="ECO:0000256" key="1">
    <source>
        <dbReference type="SAM" id="MobiDB-lite"/>
    </source>
</evidence>
<accession>A0A1S8S697</accession>
<evidence type="ECO:0000313" key="3">
    <source>
        <dbReference type="Proteomes" id="UP000190973"/>
    </source>
</evidence>
<feature type="region of interest" description="Disordered" evidence="1">
    <location>
        <begin position="1"/>
        <end position="29"/>
    </location>
</feature>
<evidence type="ECO:0000313" key="2">
    <source>
        <dbReference type="EMBL" id="OOM60902.1"/>
    </source>
</evidence>
<comment type="caution">
    <text evidence="2">The sequence shown here is derived from an EMBL/GenBank/DDBJ whole genome shotgun (WGS) entry which is preliminary data.</text>
</comment>
<protein>
    <submittedName>
        <fullName evidence="2">Uncharacterized protein</fullName>
    </submittedName>
</protein>
<reference evidence="2 3" key="1">
    <citation type="submission" date="2016-05" db="EMBL/GenBank/DDBJ databases">
        <title>Microbial solvent formation.</title>
        <authorList>
            <person name="Poehlein A."/>
            <person name="Montoya Solano J.D."/>
            <person name="Flitsch S."/>
            <person name="Krabben P."/>
            <person name="Duerre P."/>
            <person name="Daniel R."/>
        </authorList>
    </citation>
    <scope>NUCLEOTIDE SEQUENCE [LARGE SCALE GENOMIC DNA]</scope>
    <source>
        <strain evidence="2 3">DSM 53</strain>
    </source>
</reference>
<feature type="compositionally biased region" description="Basic and acidic residues" evidence="1">
    <location>
        <begin position="10"/>
        <end position="19"/>
    </location>
</feature>
<proteinExistence type="predicted"/>
<organism evidence="2 3">
    <name type="scientific">Clostridium beijerinckii</name>
    <name type="common">Clostridium MP</name>
    <dbReference type="NCBI Taxonomy" id="1520"/>
    <lineage>
        <taxon>Bacteria</taxon>
        <taxon>Bacillati</taxon>
        <taxon>Bacillota</taxon>
        <taxon>Clostridia</taxon>
        <taxon>Eubacteriales</taxon>
        <taxon>Clostridiaceae</taxon>
        <taxon>Clostridium</taxon>
    </lineage>
</organism>
<dbReference type="EMBL" id="LZZI01000044">
    <property type="protein sequence ID" value="OOM60902.1"/>
    <property type="molecule type" value="Genomic_DNA"/>
</dbReference>
<dbReference type="AlphaFoldDB" id="A0A1S8S697"/>
<sequence>MFPLLSLNSNEERGNEKNIDNSFSKLSAA</sequence>
<dbReference type="Proteomes" id="UP000190973">
    <property type="component" value="Unassembled WGS sequence"/>
</dbReference>
<gene>
    <name evidence="2" type="ORF">CLBCK_26190</name>
</gene>
<feature type="compositionally biased region" description="Polar residues" evidence="1">
    <location>
        <begin position="20"/>
        <end position="29"/>
    </location>
</feature>
<name>A0A1S8S697_CLOBE</name>